<keyword evidence="2" id="KW-1185">Reference proteome</keyword>
<evidence type="ECO:0000313" key="2">
    <source>
        <dbReference type="Proteomes" id="UP000595814"/>
    </source>
</evidence>
<accession>A0AC61MQ58</accession>
<proteinExistence type="predicted"/>
<evidence type="ECO:0000313" key="1">
    <source>
        <dbReference type="EMBL" id="QQK07704.1"/>
    </source>
</evidence>
<dbReference type="Proteomes" id="UP000595814">
    <property type="component" value="Chromosome"/>
</dbReference>
<dbReference type="EMBL" id="CP066744">
    <property type="protein sequence ID" value="QQK07704.1"/>
    <property type="molecule type" value="Genomic_DNA"/>
</dbReference>
<protein>
    <submittedName>
        <fullName evidence="1">Glutamate 5-kinase</fullName>
        <ecNumber evidence="1">2.7.2.11</ecNumber>
    </submittedName>
</protein>
<gene>
    <name evidence="1" type="primary">proB</name>
    <name evidence="1" type="ORF">JFY71_10495</name>
</gene>
<sequence>MREFAKNLKRVVIKVGSSSITHENGDINLRKIFDLCWQLSDAKNHGYEVVLVSSGAIAAGSKRLNLKDRPNTTALKQAASAVGQVALMNTYNRILGEFSYHGAQILLTKHIETDELMLTNAKNAFKELFNLNVIPIINENDTISTFEIKFGDNDTLSAIVSRIIDADLLVLLSDIDGLYTCDPRENSDAELIKNVDTITEEIKSCAQGTNSKVGTGGMVTKISAANLCMEKGIDVVLANGKDMKIIKDILEGKEIGTYFRSKKND</sequence>
<keyword evidence="1" id="KW-0808">Transferase</keyword>
<dbReference type="EC" id="2.7.2.11" evidence="1"/>
<reference evidence="1 2" key="1">
    <citation type="journal article" date="2022" name="Int. J. Syst. Evol. Microbiol.">
        <title>Miniphocaeibacter halophilus sp. nov., an ammonium-tolerant acetate-producing bacterium isolated from a biogas system.</title>
        <authorList>
            <person name="Schnurer A."/>
            <person name="Singh A."/>
            <person name="Bi S."/>
            <person name="Qiao W."/>
            <person name="Westerholm M."/>
        </authorList>
    </citation>
    <scope>NUCLEOTIDE SEQUENCE [LARGE SCALE GENOMIC DNA]</scope>
    <source>
        <strain evidence="1 2">AMB_01</strain>
    </source>
</reference>
<organism evidence="1 2">
    <name type="scientific">Miniphocaeibacter halophilus</name>
    <dbReference type="NCBI Taxonomy" id="2931922"/>
    <lineage>
        <taxon>Bacteria</taxon>
        <taxon>Bacillati</taxon>
        <taxon>Bacillota</taxon>
        <taxon>Tissierellia</taxon>
        <taxon>Tissierellales</taxon>
        <taxon>Peptoniphilaceae</taxon>
        <taxon>Miniphocaeibacter</taxon>
    </lineage>
</organism>
<name>A0AC61MQ58_9FIRM</name>